<accession>A0ABS5FPD4</accession>
<reference evidence="3" key="1">
    <citation type="journal article" date="2021" name="ISME J.">
        <title>Evolutionary origin and ecological implication of a unique nif island in free-living Bradyrhizobium lineages.</title>
        <authorList>
            <person name="Tao J."/>
        </authorList>
    </citation>
    <scope>NUCLEOTIDE SEQUENCE [LARGE SCALE GENOMIC DNA]</scope>
    <source>
        <strain evidence="3">SZCCT0434</strain>
    </source>
</reference>
<evidence type="ECO:0000313" key="2">
    <source>
        <dbReference type="EMBL" id="MBR0798196.1"/>
    </source>
</evidence>
<keyword evidence="1" id="KW-1133">Transmembrane helix</keyword>
<dbReference type="Proteomes" id="UP001315278">
    <property type="component" value="Unassembled WGS sequence"/>
</dbReference>
<evidence type="ECO:0000313" key="3">
    <source>
        <dbReference type="Proteomes" id="UP001315278"/>
    </source>
</evidence>
<dbReference type="Pfam" id="PF14248">
    <property type="entry name" value="DUF4345"/>
    <property type="match status" value="1"/>
</dbReference>
<feature type="transmembrane region" description="Helical" evidence="1">
    <location>
        <begin position="7"/>
        <end position="28"/>
    </location>
</feature>
<proteinExistence type="predicted"/>
<gene>
    <name evidence="2" type="ORF">JQ615_22650</name>
</gene>
<evidence type="ECO:0000256" key="1">
    <source>
        <dbReference type="SAM" id="Phobius"/>
    </source>
</evidence>
<keyword evidence="1" id="KW-0472">Membrane</keyword>
<dbReference type="InterPro" id="IPR025597">
    <property type="entry name" value="DUF4345"/>
</dbReference>
<feature type="transmembrane region" description="Helical" evidence="1">
    <location>
        <begin position="104"/>
        <end position="121"/>
    </location>
</feature>
<feature type="transmembrane region" description="Helical" evidence="1">
    <location>
        <begin position="78"/>
        <end position="98"/>
    </location>
</feature>
<keyword evidence="1" id="KW-0812">Transmembrane</keyword>
<keyword evidence="3" id="KW-1185">Reference proteome</keyword>
<protein>
    <submittedName>
        <fullName evidence="2">DUF4345 domain-containing protein</fullName>
    </submittedName>
</protein>
<feature type="transmembrane region" description="Helical" evidence="1">
    <location>
        <begin position="48"/>
        <end position="66"/>
    </location>
</feature>
<comment type="caution">
    <text evidence="2">The sequence shown here is derived from an EMBL/GenBank/DDBJ whole genome shotgun (WGS) entry which is preliminary data.</text>
</comment>
<sequence length="131" mass="14042">MGKRALQIITALLALVPILTGVITMLGVHDPLYASAGVPALPVLDSNLRFFGGVWFGLGIAMLWLVPRIESQTVLYRVIWGAIFLGGIGRLLSMPLIGSPPLPFIGFTALELIGAPLFVYWQDRVATAAAK</sequence>
<name>A0ABS5FPD4_9BRAD</name>
<dbReference type="EMBL" id="JAFCJH010000024">
    <property type="protein sequence ID" value="MBR0798196.1"/>
    <property type="molecule type" value="Genomic_DNA"/>
</dbReference>
<organism evidence="2 3">
    <name type="scientific">Bradyrhizobium jicamae</name>
    <dbReference type="NCBI Taxonomy" id="280332"/>
    <lineage>
        <taxon>Bacteria</taxon>
        <taxon>Pseudomonadati</taxon>
        <taxon>Pseudomonadota</taxon>
        <taxon>Alphaproteobacteria</taxon>
        <taxon>Hyphomicrobiales</taxon>
        <taxon>Nitrobacteraceae</taxon>
        <taxon>Bradyrhizobium</taxon>
    </lineage>
</organism>